<dbReference type="Proteomes" id="UP000607559">
    <property type="component" value="Unassembled WGS sequence"/>
</dbReference>
<evidence type="ECO:0000256" key="5">
    <source>
        <dbReference type="HAMAP-Rule" id="MF_01813"/>
    </source>
</evidence>
<comment type="pathway">
    <text evidence="5">Quinol/quinone metabolism; menaquinone biosynthesis; menaquinol from 1,4-dihydroxy-2-naphthoate: step 2/2.</text>
</comment>
<dbReference type="PROSITE" id="PS01184">
    <property type="entry name" value="UBIE_2"/>
    <property type="match status" value="1"/>
</dbReference>
<dbReference type="HAMAP" id="MF_01813">
    <property type="entry name" value="MenG_UbiE_methyltr"/>
    <property type="match status" value="1"/>
</dbReference>
<dbReference type="EC" id="2.1.1.163" evidence="5"/>
<dbReference type="UniPathway" id="UPA00079">
    <property type="reaction ID" value="UER00169"/>
</dbReference>
<evidence type="ECO:0000256" key="1">
    <source>
        <dbReference type="ARBA" id="ARBA00022428"/>
    </source>
</evidence>
<comment type="function">
    <text evidence="5">Methyltransferase required for the conversion of demethylmenaquinol (DMKH2) to menaquinol (MKH2).</text>
</comment>
<dbReference type="PROSITE" id="PS01183">
    <property type="entry name" value="UBIE_1"/>
    <property type="match status" value="1"/>
</dbReference>
<keyword evidence="3 5" id="KW-0808">Transferase</keyword>
<dbReference type="AlphaFoldDB" id="A0A8J2UER3"/>
<dbReference type="PROSITE" id="PS51608">
    <property type="entry name" value="SAM_MT_UBIE"/>
    <property type="match status" value="1"/>
</dbReference>
<evidence type="ECO:0000313" key="7">
    <source>
        <dbReference type="Proteomes" id="UP000607559"/>
    </source>
</evidence>
<dbReference type="CDD" id="cd02440">
    <property type="entry name" value="AdoMet_MTases"/>
    <property type="match status" value="1"/>
</dbReference>
<evidence type="ECO:0000313" key="6">
    <source>
        <dbReference type="EMBL" id="GGB06145.1"/>
    </source>
</evidence>
<evidence type="ECO:0000256" key="4">
    <source>
        <dbReference type="ARBA" id="ARBA00022691"/>
    </source>
</evidence>
<reference evidence="6" key="2">
    <citation type="submission" date="2020-09" db="EMBL/GenBank/DDBJ databases">
        <authorList>
            <person name="Sun Q."/>
            <person name="Zhou Y."/>
        </authorList>
    </citation>
    <scope>NUCLEOTIDE SEQUENCE</scope>
    <source>
        <strain evidence="6">CGMCC 1.15448</strain>
    </source>
</reference>
<comment type="catalytic activity">
    <reaction evidence="5">
        <text>a 2-demethylmenaquinol + S-adenosyl-L-methionine = a menaquinol + S-adenosyl-L-homocysteine + H(+)</text>
        <dbReference type="Rhea" id="RHEA:42640"/>
        <dbReference type="Rhea" id="RHEA-COMP:9539"/>
        <dbReference type="Rhea" id="RHEA-COMP:9563"/>
        <dbReference type="ChEBI" id="CHEBI:15378"/>
        <dbReference type="ChEBI" id="CHEBI:18151"/>
        <dbReference type="ChEBI" id="CHEBI:55437"/>
        <dbReference type="ChEBI" id="CHEBI:57856"/>
        <dbReference type="ChEBI" id="CHEBI:59789"/>
        <dbReference type="EC" id="2.1.1.163"/>
    </reaction>
</comment>
<feature type="binding site" evidence="5">
    <location>
        <position position="89"/>
    </location>
    <ligand>
        <name>S-adenosyl-L-methionine</name>
        <dbReference type="ChEBI" id="CHEBI:59789"/>
    </ligand>
</feature>
<comment type="similarity">
    <text evidence="5">Belongs to the class I-like SAM-binding methyltransferase superfamily. MenG/UbiE family.</text>
</comment>
<dbReference type="SUPFAM" id="SSF53335">
    <property type="entry name" value="S-adenosyl-L-methionine-dependent methyltransferases"/>
    <property type="match status" value="1"/>
</dbReference>
<comment type="caution">
    <text evidence="6">The sequence shown here is derived from an EMBL/GenBank/DDBJ whole genome shotgun (WGS) entry which is preliminary data.</text>
</comment>
<comment type="caution">
    <text evidence="5">Lacks conserved residue(s) required for the propagation of feature annotation.</text>
</comment>
<dbReference type="GO" id="GO:0043770">
    <property type="term" value="F:demethylmenaquinone methyltransferase activity"/>
    <property type="evidence" value="ECO:0007669"/>
    <property type="project" value="UniProtKB-UniRule"/>
</dbReference>
<proteinExistence type="inferred from homology"/>
<dbReference type="InterPro" id="IPR029063">
    <property type="entry name" value="SAM-dependent_MTases_sf"/>
</dbReference>
<dbReference type="InterPro" id="IPR023576">
    <property type="entry name" value="UbiE/COQ5_MeTrFase_CS"/>
</dbReference>
<keyword evidence="1 5" id="KW-0474">Menaquinone biosynthesis</keyword>
<protein>
    <recommendedName>
        <fullName evidence="5">Demethylmenaquinone methyltransferase</fullName>
        <ecNumber evidence="5">2.1.1.163</ecNumber>
    </recommendedName>
</protein>
<dbReference type="NCBIfam" id="TIGR01934">
    <property type="entry name" value="MenG_MenH_UbiE"/>
    <property type="match status" value="1"/>
</dbReference>
<dbReference type="InterPro" id="IPR004033">
    <property type="entry name" value="UbiE/COQ5_MeTrFase"/>
</dbReference>
<dbReference type="Gene3D" id="3.40.50.150">
    <property type="entry name" value="Vaccinia Virus protein VP39"/>
    <property type="match status" value="1"/>
</dbReference>
<dbReference type="PANTHER" id="PTHR43591:SF24">
    <property type="entry name" value="2-METHOXY-6-POLYPRENYL-1,4-BENZOQUINOL METHYLASE, MITOCHONDRIAL"/>
    <property type="match status" value="1"/>
</dbReference>
<keyword evidence="2 5" id="KW-0489">Methyltransferase</keyword>
<keyword evidence="4 5" id="KW-0949">S-adenosyl-L-methionine</keyword>
<dbReference type="NCBIfam" id="NF001244">
    <property type="entry name" value="PRK00216.1-5"/>
    <property type="match status" value="1"/>
</dbReference>
<dbReference type="RefSeq" id="WP_188933405.1">
    <property type="nucleotide sequence ID" value="NZ_BMJC01000003.1"/>
</dbReference>
<keyword evidence="7" id="KW-1185">Reference proteome</keyword>
<evidence type="ECO:0000256" key="2">
    <source>
        <dbReference type="ARBA" id="ARBA00022603"/>
    </source>
</evidence>
<gene>
    <name evidence="5 6" type="primary">menG</name>
    <name evidence="6" type="ORF">GCM10011511_31950</name>
</gene>
<name>A0A8J2UER3_9BACT</name>
<dbReference type="GO" id="GO:0032259">
    <property type="term" value="P:methylation"/>
    <property type="evidence" value="ECO:0007669"/>
    <property type="project" value="UniProtKB-KW"/>
</dbReference>
<feature type="binding site" evidence="5">
    <location>
        <begin position="137"/>
        <end position="138"/>
    </location>
    <ligand>
        <name>S-adenosyl-L-methionine</name>
        <dbReference type="ChEBI" id="CHEBI:59789"/>
    </ligand>
</feature>
<reference evidence="6" key="1">
    <citation type="journal article" date="2014" name="Int. J. Syst. Evol. Microbiol.">
        <title>Complete genome sequence of Corynebacterium casei LMG S-19264T (=DSM 44701T), isolated from a smear-ripened cheese.</title>
        <authorList>
            <consortium name="US DOE Joint Genome Institute (JGI-PGF)"/>
            <person name="Walter F."/>
            <person name="Albersmeier A."/>
            <person name="Kalinowski J."/>
            <person name="Ruckert C."/>
        </authorList>
    </citation>
    <scope>NUCLEOTIDE SEQUENCE</scope>
    <source>
        <strain evidence="6">CGMCC 1.15448</strain>
    </source>
</reference>
<dbReference type="PANTHER" id="PTHR43591">
    <property type="entry name" value="METHYLTRANSFERASE"/>
    <property type="match status" value="1"/>
</dbReference>
<evidence type="ECO:0000256" key="3">
    <source>
        <dbReference type="ARBA" id="ARBA00022679"/>
    </source>
</evidence>
<feature type="binding site" evidence="5">
    <location>
        <position position="109"/>
    </location>
    <ligand>
        <name>S-adenosyl-L-methionine</name>
        <dbReference type="ChEBI" id="CHEBI:59789"/>
    </ligand>
</feature>
<dbReference type="Pfam" id="PF01209">
    <property type="entry name" value="Ubie_methyltran"/>
    <property type="match status" value="1"/>
</dbReference>
<sequence>MANYSHDRIVPFKDSEAGKKQQVAEMFDKIAFRYDFLNRFLSGGIDLYWRRRAIREAGAVINGKGVAAGSEAGAESHEPGEILDVATGTADMAIMMARYLPVVRITGVDISTGMLEIGRQKINRLQLQQRITLQTGDSEFLQFPDETFDAITVAFGVRNFEHLEKGLKEMFRVLKPGGRLVVLEFSQPHTPGIRQVYDLYLRLVAPNVGKMVSSSREAYQYLNDSVKAFPEGAAFLRILDGCGYARTRLHRLSLGICSLYTGEKAKLPAGR</sequence>
<organism evidence="6 7">
    <name type="scientific">Puia dinghuensis</name>
    <dbReference type="NCBI Taxonomy" id="1792502"/>
    <lineage>
        <taxon>Bacteria</taxon>
        <taxon>Pseudomonadati</taxon>
        <taxon>Bacteroidota</taxon>
        <taxon>Chitinophagia</taxon>
        <taxon>Chitinophagales</taxon>
        <taxon>Chitinophagaceae</taxon>
        <taxon>Puia</taxon>
    </lineage>
</organism>
<accession>A0A8J2UER3</accession>
<dbReference type="GO" id="GO:0009234">
    <property type="term" value="P:menaquinone biosynthetic process"/>
    <property type="evidence" value="ECO:0007669"/>
    <property type="project" value="UniProtKB-UniRule"/>
</dbReference>
<dbReference type="EMBL" id="BMJC01000003">
    <property type="protein sequence ID" value="GGB06145.1"/>
    <property type="molecule type" value="Genomic_DNA"/>
</dbReference>